<evidence type="ECO:0000313" key="1">
    <source>
        <dbReference type="EMBL" id="DAF43883.1"/>
    </source>
</evidence>
<reference evidence="1" key="1">
    <citation type="journal article" date="2021" name="Proc. Natl. Acad. Sci. U.S.A.">
        <title>A Catalog of Tens of Thousands of Viruses from Human Metagenomes Reveals Hidden Associations with Chronic Diseases.</title>
        <authorList>
            <person name="Tisza M.J."/>
            <person name="Buck C.B."/>
        </authorList>
    </citation>
    <scope>NUCLEOTIDE SEQUENCE</scope>
    <source>
        <strain evidence="1">CtNQV2</strain>
    </source>
</reference>
<proteinExistence type="predicted"/>
<dbReference type="EMBL" id="BK032510">
    <property type="protein sequence ID" value="DAF43883.1"/>
    <property type="molecule type" value="Genomic_DNA"/>
</dbReference>
<dbReference type="InterPro" id="IPR011047">
    <property type="entry name" value="Quinoprotein_ADH-like_sf"/>
</dbReference>
<protein>
    <submittedName>
        <fullName evidence="1">BNR repeat-like domain protein</fullName>
    </submittedName>
</protein>
<name>A0A8S5RZF5_9CAUD</name>
<sequence length="307" mass="33846">MASTFTIKQEGYDDPYTYRLGMVGNGVRLCIAAKKEGGSQLFRKEDENIWTSISYDNNGKYIACGRTPNNTGCISISSDRCETWSDTKILGDIWAGVACGNGKYVVVGRNGYVGMSTDGENWNISQIDDNLSCLSIAYGNNMFIVVGNTISTPTVPKSYVLKNGSDEWVELKYSSTNFTIQSITYSEYANRFASVGSNLVALTRDADYWDIERVADSADLYAIAYANREIAVGNHEEIYYNGANGWKLVPYDSPGNIIWLSVAYIPGMKAHIAVGTSGYSVAFTDSNNRTAKTRFWTKDLLCVINVV</sequence>
<organism evidence="1">
    <name type="scientific">Myoviridae sp. ctNQV2</name>
    <dbReference type="NCBI Taxonomy" id="2827683"/>
    <lineage>
        <taxon>Viruses</taxon>
        <taxon>Duplodnaviria</taxon>
        <taxon>Heunggongvirae</taxon>
        <taxon>Uroviricota</taxon>
        <taxon>Caudoviricetes</taxon>
    </lineage>
</organism>
<accession>A0A8S5RZF5</accession>
<dbReference type="SUPFAM" id="SSF50998">
    <property type="entry name" value="Quinoprotein alcohol dehydrogenase-like"/>
    <property type="match status" value="1"/>
</dbReference>